<gene>
    <name evidence="2" type="ORF">GMD42_08365</name>
</gene>
<dbReference type="Pfam" id="PF02602">
    <property type="entry name" value="HEM4"/>
    <property type="match status" value="1"/>
</dbReference>
<proteinExistence type="predicted"/>
<dbReference type="GO" id="GO:0033014">
    <property type="term" value="P:tetrapyrrole biosynthetic process"/>
    <property type="evidence" value="ECO:0007669"/>
    <property type="project" value="InterPro"/>
</dbReference>
<dbReference type="CDD" id="cd06578">
    <property type="entry name" value="HemD"/>
    <property type="match status" value="1"/>
</dbReference>
<dbReference type="InterPro" id="IPR036108">
    <property type="entry name" value="4pyrrol_syn_uPrphyn_synt_sf"/>
</dbReference>
<dbReference type="GeneID" id="43349766"/>
<feature type="domain" description="Tetrapyrrole biosynthesis uroporphyrinogen III synthase" evidence="1">
    <location>
        <begin position="15"/>
        <end position="230"/>
    </location>
</feature>
<dbReference type="InterPro" id="IPR003754">
    <property type="entry name" value="4pyrrol_synth_uPrphyn_synth"/>
</dbReference>
<name>A0A6I3S7F3_9BURK</name>
<evidence type="ECO:0000259" key="1">
    <source>
        <dbReference type="Pfam" id="PF02602"/>
    </source>
</evidence>
<dbReference type="EMBL" id="WNCL01000024">
    <property type="protein sequence ID" value="MTU43635.1"/>
    <property type="molecule type" value="Genomic_DNA"/>
</dbReference>
<dbReference type="Gene3D" id="3.40.50.10090">
    <property type="match status" value="2"/>
</dbReference>
<sequence length="249" mass="27313">MRTILNMKPGPGGQRLQEELEAKTAGSVYWPAFTFDRSEDYEESVKEILEGAERGALLILVSPTTVSFMKDIFPQLPESARFACVGEPTAKALTAAFPAAHEILFPHGSSLESGSELLFELLLEEGLPPEVVLIRGDTGRQFLIDVLRDKGVPVTVAPIYKRIPLKASGDQKRWIGRGEAPVVYLTSTDAIRTLEENVGGDNAGWLKSALVLTIHPRIQEHLFEEGFKNVELVESRCSGLADKLISLAE</sequence>
<dbReference type="RefSeq" id="WP_008811721.1">
    <property type="nucleotide sequence ID" value="NZ_CAJUON010000022.1"/>
</dbReference>
<dbReference type="Proteomes" id="UP000462362">
    <property type="component" value="Unassembled WGS sequence"/>
</dbReference>
<comment type="caution">
    <text evidence="2">The sequence shown here is derived from an EMBL/GenBank/DDBJ whole genome shotgun (WGS) entry which is preliminary data.</text>
</comment>
<dbReference type="AlphaFoldDB" id="A0A6I3S7F3"/>
<protein>
    <submittedName>
        <fullName evidence="2">Uroporphyrinogen-III synthase</fullName>
    </submittedName>
</protein>
<evidence type="ECO:0000313" key="2">
    <source>
        <dbReference type="EMBL" id="MTU43635.1"/>
    </source>
</evidence>
<dbReference type="GO" id="GO:0004852">
    <property type="term" value="F:uroporphyrinogen-III synthase activity"/>
    <property type="evidence" value="ECO:0007669"/>
    <property type="project" value="InterPro"/>
</dbReference>
<dbReference type="SUPFAM" id="SSF69618">
    <property type="entry name" value="HemD-like"/>
    <property type="match status" value="1"/>
</dbReference>
<accession>A0A6I3S7F3</accession>
<reference evidence="2 3" key="1">
    <citation type="journal article" date="2019" name="Nat. Med.">
        <title>A library of human gut bacterial isolates paired with longitudinal multiomics data enables mechanistic microbiome research.</title>
        <authorList>
            <person name="Poyet M."/>
            <person name="Groussin M."/>
            <person name="Gibbons S.M."/>
            <person name="Avila-Pacheco J."/>
            <person name="Jiang X."/>
            <person name="Kearney S.M."/>
            <person name="Perrotta A.R."/>
            <person name="Berdy B."/>
            <person name="Zhao S."/>
            <person name="Lieberman T.D."/>
            <person name="Swanson P.K."/>
            <person name="Smith M."/>
            <person name="Roesemann S."/>
            <person name="Alexander J.E."/>
            <person name="Rich S.A."/>
            <person name="Livny J."/>
            <person name="Vlamakis H."/>
            <person name="Clish C."/>
            <person name="Bullock K."/>
            <person name="Deik A."/>
            <person name="Scott J."/>
            <person name="Pierce K.A."/>
            <person name="Xavier R.J."/>
            <person name="Alm E.J."/>
        </authorList>
    </citation>
    <scope>NUCLEOTIDE SEQUENCE [LARGE SCALE GENOMIC DNA]</scope>
    <source>
        <strain evidence="2 3">BIOML-A2</strain>
    </source>
</reference>
<evidence type="ECO:0000313" key="3">
    <source>
        <dbReference type="Proteomes" id="UP000462362"/>
    </source>
</evidence>
<organism evidence="2 3">
    <name type="scientific">Parasutterella excrementihominis</name>
    <dbReference type="NCBI Taxonomy" id="487175"/>
    <lineage>
        <taxon>Bacteria</taxon>
        <taxon>Pseudomonadati</taxon>
        <taxon>Pseudomonadota</taxon>
        <taxon>Betaproteobacteria</taxon>
        <taxon>Burkholderiales</taxon>
        <taxon>Sutterellaceae</taxon>
        <taxon>Parasutterella</taxon>
    </lineage>
</organism>